<dbReference type="EMBL" id="JWZT01000014">
    <property type="protein sequence ID" value="KII75180.1"/>
    <property type="molecule type" value="Genomic_DNA"/>
</dbReference>
<dbReference type="Proteomes" id="UP000031668">
    <property type="component" value="Unassembled WGS sequence"/>
</dbReference>
<comment type="caution">
    <text evidence="1">The sequence shown here is derived from an EMBL/GenBank/DDBJ whole genome shotgun (WGS) entry which is preliminary data.</text>
</comment>
<accession>A0A0C2NFQ3</accession>
<protein>
    <submittedName>
        <fullName evidence="1">Uncharacterized protein</fullName>
    </submittedName>
</protein>
<name>A0A0C2NFQ3_THEKT</name>
<keyword evidence="2" id="KW-1185">Reference proteome</keyword>
<evidence type="ECO:0000313" key="1">
    <source>
        <dbReference type="EMBL" id="KII75180.1"/>
    </source>
</evidence>
<sequence>MTDNPLNKFSITIKKLNIKFQNSSKTAKIDDGEFWCDQPLNTKSIFQCGLTHLIIKGKYIDHNDYSCERLRDFMLTDSDSMKKVEIDYDHRVFSGNYFNSH</sequence>
<gene>
    <name evidence="1" type="ORF">RF11_08711</name>
</gene>
<proteinExistence type="predicted"/>
<dbReference type="AlphaFoldDB" id="A0A0C2NFQ3"/>
<reference evidence="1 2" key="1">
    <citation type="journal article" date="2014" name="Genome Biol. Evol.">
        <title>The genome of the myxosporean Thelohanellus kitauei shows adaptations to nutrient acquisition within its fish host.</title>
        <authorList>
            <person name="Yang Y."/>
            <person name="Xiong J."/>
            <person name="Zhou Z."/>
            <person name="Huo F."/>
            <person name="Miao W."/>
            <person name="Ran C."/>
            <person name="Liu Y."/>
            <person name="Zhang J."/>
            <person name="Feng J."/>
            <person name="Wang M."/>
            <person name="Wang M."/>
            <person name="Wang L."/>
            <person name="Yao B."/>
        </authorList>
    </citation>
    <scope>NUCLEOTIDE SEQUENCE [LARGE SCALE GENOMIC DNA]</scope>
    <source>
        <strain evidence="1">Wuqing</strain>
    </source>
</reference>
<evidence type="ECO:0000313" key="2">
    <source>
        <dbReference type="Proteomes" id="UP000031668"/>
    </source>
</evidence>
<organism evidence="1 2">
    <name type="scientific">Thelohanellus kitauei</name>
    <name type="common">Myxosporean</name>
    <dbReference type="NCBI Taxonomy" id="669202"/>
    <lineage>
        <taxon>Eukaryota</taxon>
        <taxon>Metazoa</taxon>
        <taxon>Cnidaria</taxon>
        <taxon>Myxozoa</taxon>
        <taxon>Myxosporea</taxon>
        <taxon>Bivalvulida</taxon>
        <taxon>Platysporina</taxon>
        <taxon>Myxobolidae</taxon>
        <taxon>Thelohanellus</taxon>
    </lineage>
</organism>